<dbReference type="EMBL" id="JBHSZZ010000052">
    <property type="protein sequence ID" value="MFC7187605.1"/>
    <property type="molecule type" value="Genomic_DNA"/>
</dbReference>
<sequence length="525" mass="56909">MIPNIALSDRSLRAGRCIAICLVLCFALVGSGVWAGVATAQPTTIGVTIDDEPLTDAGEFVVLTDPTTNISVNSNTTIDLVEIRVNGEIRHSYRPDTASFDRAVSLDLDPNENTVEVIANAEDVVTFKKTVIKNTAAPRVQYSSPFTTSVLGGPSNETTVSSGQVTLAGSLHTVSTVDRIRIERTYTYETSDQTNRTDREIYRITDPGESFSQDLLLGNGMNEIVARYIDSNGRMNEDTFTLVVNDATNPVISLDAPNTSYTKSVRIRGTVRDETKLHRVAINRTSNNASQVILGGTNPEPDPERLSHQFDETITLYSSNDDNEFRLVAEDSTGNVRERTFTVEYNPDPKVRITENRTNATAGTVHIAGNVSEAKIDRVTLETINTKSGERLDIARIYGADVTTTAVEFNESLEAVPGETVANLLVTYGNTQYTQSITPSVSEPSDGNTTETRAANRSDRTVDETGDETDVKNASGTTDSSEPTGNNVPDDTGKETSPTFLPIRTREAFGGVVTVGAVYLLGQWV</sequence>
<keyword evidence="3" id="KW-1185">Reference proteome</keyword>
<protein>
    <recommendedName>
        <fullName evidence="4">PGF-CTERM sorting domain-containing protein</fullName>
    </recommendedName>
</protein>
<dbReference type="Gene3D" id="2.60.40.10">
    <property type="entry name" value="Immunoglobulins"/>
    <property type="match status" value="1"/>
</dbReference>
<organism evidence="2 3">
    <name type="scientific">Halorubrum yunnanense</name>
    <dbReference type="NCBI Taxonomy" id="1526162"/>
    <lineage>
        <taxon>Archaea</taxon>
        <taxon>Methanobacteriati</taxon>
        <taxon>Methanobacteriota</taxon>
        <taxon>Stenosarchaea group</taxon>
        <taxon>Halobacteria</taxon>
        <taxon>Halobacteriales</taxon>
        <taxon>Haloferacaceae</taxon>
        <taxon>Halorubrum</taxon>
    </lineage>
</organism>
<evidence type="ECO:0008006" key="4">
    <source>
        <dbReference type="Google" id="ProtNLM"/>
    </source>
</evidence>
<reference evidence="2 3" key="1">
    <citation type="journal article" date="2019" name="Int. J. Syst. Evol. Microbiol.">
        <title>The Global Catalogue of Microorganisms (GCM) 10K type strain sequencing project: providing services to taxonomists for standard genome sequencing and annotation.</title>
        <authorList>
            <consortium name="The Broad Institute Genomics Platform"/>
            <consortium name="The Broad Institute Genome Sequencing Center for Infectious Disease"/>
            <person name="Wu L."/>
            <person name="Ma J."/>
        </authorList>
    </citation>
    <scope>NUCLEOTIDE SEQUENCE [LARGE SCALE GENOMIC DNA]</scope>
    <source>
        <strain evidence="2 3">Q85</strain>
    </source>
</reference>
<evidence type="ECO:0000313" key="2">
    <source>
        <dbReference type="EMBL" id="MFC7187605.1"/>
    </source>
</evidence>
<accession>A0ABD5YMC8</accession>
<feature type="compositionally biased region" description="Polar residues" evidence="1">
    <location>
        <begin position="435"/>
        <end position="453"/>
    </location>
</feature>
<evidence type="ECO:0000256" key="1">
    <source>
        <dbReference type="SAM" id="MobiDB-lite"/>
    </source>
</evidence>
<dbReference type="AlphaFoldDB" id="A0ABD5YMC8"/>
<feature type="compositionally biased region" description="Basic and acidic residues" evidence="1">
    <location>
        <begin position="454"/>
        <end position="463"/>
    </location>
</feature>
<feature type="compositionally biased region" description="Polar residues" evidence="1">
    <location>
        <begin position="472"/>
        <end position="498"/>
    </location>
</feature>
<feature type="region of interest" description="Disordered" evidence="1">
    <location>
        <begin position="435"/>
        <end position="498"/>
    </location>
</feature>
<proteinExistence type="predicted"/>
<gene>
    <name evidence="2" type="ORF">ACFQMK_12055</name>
</gene>
<dbReference type="InterPro" id="IPR013783">
    <property type="entry name" value="Ig-like_fold"/>
</dbReference>
<evidence type="ECO:0000313" key="3">
    <source>
        <dbReference type="Proteomes" id="UP001596390"/>
    </source>
</evidence>
<comment type="caution">
    <text evidence="2">The sequence shown here is derived from an EMBL/GenBank/DDBJ whole genome shotgun (WGS) entry which is preliminary data.</text>
</comment>
<name>A0ABD5YMC8_9EURY</name>
<dbReference type="Proteomes" id="UP001596390">
    <property type="component" value="Unassembled WGS sequence"/>
</dbReference>